<keyword evidence="5" id="KW-0449">Lipoprotein</keyword>
<keyword evidence="2" id="KW-0732">Signal</keyword>
<evidence type="ECO:0000256" key="4">
    <source>
        <dbReference type="ARBA" id="ARBA00023139"/>
    </source>
</evidence>
<dbReference type="InterPro" id="IPR006059">
    <property type="entry name" value="SBP"/>
</dbReference>
<evidence type="ECO:0000256" key="5">
    <source>
        <dbReference type="ARBA" id="ARBA00023288"/>
    </source>
</evidence>
<keyword evidence="3" id="KW-0472">Membrane</keyword>
<dbReference type="AlphaFoldDB" id="A0A1H0VY42"/>
<evidence type="ECO:0000256" key="1">
    <source>
        <dbReference type="ARBA" id="ARBA00022475"/>
    </source>
</evidence>
<evidence type="ECO:0000313" key="7">
    <source>
        <dbReference type="Proteomes" id="UP000199159"/>
    </source>
</evidence>
<organism evidence="6 7">
    <name type="scientific">Litchfieldia salsa</name>
    <dbReference type="NCBI Taxonomy" id="930152"/>
    <lineage>
        <taxon>Bacteria</taxon>
        <taxon>Bacillati</taxon>
        <taxon>Bacillota</taxon>
        <taxon>Bacilli</taxon>
        <taxon>Bacillales</taxon>
        <taxon>Bacillaceae</taxon>
        <taxon>Litchfieldia</taxon>
    </lineage>
</organism>
<dbReference type="Gene3D" id="3.40.190.10">
    <property type="entry name" value="Periplasmic binding protein-like II"/>
    <property type="match status" value="2"/>
</dbReference>
<proteinExistence type="predicted"/>
<sequence length="535" mass="60183">MNPSLKGVIKLKRLFYKSWFSYKKLIKGDREMKKKKYGRLLAVNVLVASQLLLAACNNDSEKTSGENAEYDPNSKLDVSWTTMLHTASTPTDVVLEKIEEATNSNIEFNWVPDASKDERITAALASGELTDIVSLTVLTNSSVRQSLKSGMFWDVGEYLDEYDNLKNISEDMRTAASIEGKLYGVPYQKNLGRSGLLLRQDWLDNLGLKAPTNLDELYEIARAFTEDDPDGNGKDDTIGFSDRNELRYGNFKTLSSYFGTPNGWAVDSDGKFTAEFETQAYKDTMEYSKKLYDNGYSDRDFAVTPKNTQMEKFAQGKAGIYTGLISITQLENMAEGIQNEMEIVPVNKIESPDGEYHIWSENSGIGGLMAFPKSEVETEAELKRLLQFVNDLMDKEVFMLMTGGIEGTHYEIDENGAFQILDSELWQKDVQPFSSSRPSEVTHSIIDGNPRKQLVNEQIDENAGFAVLDPTVPLESPTASERGTELEKLIIDATFKFIMGDIDEKGFDAEVEKWRNSGGDDMRKEYEEAYKIANE</sequence>
<name>A0A1H0VY42_9BACI</name>
<dbReference type="EMBL" id="FNJU01000008">
    <property type="protein sequence ID" value="SDP83221.1"/>
    <property type="molecule type" value="Genomic_DNA"/>
</dbReference>
<keyword evidence="1" id="KW-1003">Cell membrane</keyword>
<dbReference type="InterPro" id="IPR050490">
    <property type="entry name" value="Bact_solute-bd_prot1"/>
</dbReference>
<keyword evidence="7" id="KW-1185">Reference proteome</keyword>
<evidence type="ECO:0000313" key="6">
    <source>
        <dbReference type="EMBL" id="SDP83221.1"/>
    </source>
</evidence>
<accession>A0A1H0VY42</accession>
<protein>
    <submittedName>
        <fullName evidence="6">Carbohydrate ABC transporter substrate-binding protein, CUT1 family</fullName>
    </submittedName>
</protein>
<dbReference type="PANTHER" id="PTHR43649">
    <property type="entry name" value="ARABINOSE-BINDING PROTEIN-RELATED"/>
    <property type="match status" value="1"/>
</dbReference>
<dbReference type="PANTHER" id="PTHR43649:SF33">
    <property type="entry name" value="POLYGALACTURONAN_RHAMNOGALACTURONAN-BINDING PROTEIN YTCQ"/>
    <property type="match status" value="1"/>
</dbReference>
<dbReference type="CDD" id="cd13580">
    <property type="entry name" value="PBP2_AlgQ_like_1"/>
    <property type="match status" value="1"/>
</dbReference>
<dbReference type="SUPFAM" id="SSF53850">
    <property type="entry name" value="Periplasmic binding protein-like II"/>
    <property type="match status" value="1"/>
</dbReference>
<evidence type="ECO:0000256" key="2">
    <source>
        <dbReference type="ARBA" id="ARBA00022729"/>
    </source>
</evidence>
<keyword evidence="4" id="KW-0564">Palmitate</keyword>
<dbReference type="Proteomes" id="UP000199159">
    <property type="component" value="Unassembled WGS sequence"/>
</dbReference>
<reference evidence="7" key="1">
    <citation type="submission" date="2016-10" db="EMBL/GenBank/DDBJ databases">
        <authorList>
            <person name="Varghese N."/>
            <person name="Submissions S."/>
        </authorList>
    </citation>
    <scope>NUCLEOTIDE SEQUENCE [LARGE SCALE GENOMIC DNA]</scope>
    <source>
        <strain evidence="7">IBRC-M10078</strain>
    </source>
</reference>
<dbReference type="STRING" id="930152.SAMN05216565_10858"/>
<evidence type="ECO:0000256" key="3">
    <source>
        <dbReference type="ARBA" id="ARBA00023136"/>
    </source>
</evidence>
<gene>
    <name evidence="6" type="ORF">SAMN05216565_10858</name>
</gene>
<dbReference type="Pfam" id="PF13416">
    <property type="entry name" value="SBP_bac_8"/>
    <property type="match status" value="1"/>
</dbReference>